<keyword evidence="1" id="KW-0620">Polyamine biosynthesis</keyword>
<dbReference type="GO" id="GO:0006596">
    <property type="term" value="P:polyamine biosynthetic process"/>
    <property type="evidence" value="ECO:0007669"/>
    <property type="project" value="UniProtKB-KW"/>
</dbReference>
<evidence type="ECO:0000256" key="2">
    <source>
        <dbReference type="SAM" id="MobiDB-lite"/>
    </source>
</evidence>
<dbReference type="InterPro" id="IPR029063">
    <property type="entry name" value="SAM-dependent_MTases_sf"/>
</dbReference>
<dbReference type="SUPFAM" id="SSF53335">
    <property type="entry name" value="S-adenosyl-L-methionine-dependent methyltransferases"/>
    <property type="match status" value="1"/>
</dbReference>
<sequence length="246" mass="25919">MIPWIHLDTAQVPGGGELKLSQRGHEFSIRLGQNELMNNRLSGSEKALATLAFERIKDRARPRMLIGGLGMGFTLGAALEVLPAGASVMVAELVPAVIAWARGPMAEIFGASLSDPRVTIVQDDVAVQIRSGRGAYDAILLDVDNGPEAMTRASNDGLYGVEGLGDARAALKGGGVLAVWSQGPDKSFGARLSKSGFAVEEHRIRAHRAGKGARHVIWLATKSQPGLSGAGRRKPAPIARTASRST</sequence>
<dbReference type="Proteomes" id="UP000291613">
    <property type="component" value="Unassembled WGS sequence"/>
</dbReference>
<feature type="region of interest" description="Disordered" evidence="2">
    <location>
        <begin position="224"/>
        <end position="246"/>
    </location>
</feature>
<dbReference type="RefSeq" id="WP_131001652.1">
    <property type="nucleotide sequence ID" value="NZ_JBHSZR010000005.1"/>
</dbReference>
<proteinExistence type="predicted"/>
<comment type="caution">
    <text evidence="3">The sequence shown here is derived from an EMBL/GenBank/DDBJ whole genome shotgun (WGS) entry which is preliminary data.</text>
</comment>
<protein>
    <submittedName>
        <fullName evidence="3">Spermidine synthase</fullName>
    </submittedName>
</protein>
<keyword evidence="4" id="KW-1185">Reference proteome</keyword>
<dbReference type="OrthoDB" id="9793351at2"/>
<dbReference type="AlphaFoldDB" id="A0A4Q9GQS7"/>
<name>A0A4Q9GQS7_9HYPH</name>
<evidence type="ECO:0000313" key="4">
    <source>
        <dbReference type="Proteomes" id="UP000291613"/>
    </source>
</evidence>
<evidence type="ECO:0000313" key="3">
    <source>
        <dbReference type="EMBL" id="TBN54057.1"/>
    </source>
</evidence>
<evidence type="ECO:0000256" key="1">
    <source>
        <dbReference type="ARBA" id="ARBA00023115"/>
    </source>
</evidence>
<gene>
    <name evidence="3" type="ORF">EYR15_04140</name>
</gene>
<dbReference type="PANTHER" id="PTHR43317">
    <property type="entry name" value="THERMOSPERMINE SYNTHASE ACAULIS5"/>
    <property type="match status" value="1"/>
</dbReference>
<dbReference type="PANTHER" id="PTHR43317:SF3">
    <property type="entry name" value="BLR2883 PROTEIN"/>
    <property type="match status" value="1"/>
</dbReference>
<accession>A0A4Q9GQS7</accession>
<organism evidence="3 4">
    <name type="scientific">Hansschlegelia quercus</name>
    <dbReference type="NCBI Taxonomy" id="2528245"/>
    <lineage>
        <taxon>Bacteria</taxon>
        <taxon>Pseudomonadati</taxon>
        <taxon>Pseudomonadota</taxon>
        <taxon>Alphaproteobacteria</taxon>
        <taxon>Hyphomicrobiales</taxon>
        <taxon>Methylopilaceae</taxon>
        <taxon>Hansschlegelia</taxon>
    </lineage>
</organism>
<dbReference type="EMBL" id="SIUB01000002">
    <property type="protein sequence ID" value="TBN54057.1"/>
    <property type="molecule type" value="Genomic_DNA"/>
</dbReference>
<reference evidence="3 4" key="1">
    <citation type="submission" date="2019-02" db="EMBL/GenBank/DDBJ databases">
        <title>Hansschlegelia quercus sp. nov., a novel methylotrophic bacterium from buds of oak (Quercus robur L.).</title>
        <authorList>
            <person name="Agafonova N.V."/>
            <person name="Kaparullina E.N."/>
            <person name="Grouzdev D.S."/>
            <person name="Doronina N.V."/>
        </authorList>
    </citation>
    <scope>NUCLEOTIDE SEQUENCE [LARGE SCALE GENOMIC DNA]</scope>
    <source>
        <strain evidence="3 4">Dub</strain>
    </source>
</reference>
<dbReference type="Gene3D" id="3.40.50.150">
    <property type="entry name" value="Vaccinia Virus protein VP39"/>
    <property type="match status" value="1"/>
</dbReference>